<keyword evidence="4" id="KW-1185">Reference proteome</keyword>
<dbReference type="GO" id="GO:0004674">
    <property type="term" value="F:protein serine/threonine kinase activity"/>
    <property type="evidence" value="ECO:0007669"/>
    <property type="project" value="UniProtKB-KW"/>
</dbReference>
<keyword evidence="1" id="KW-0418">Kinase</keyword>
<dbReference type="InterPro" id="IPR003594">
    <property type="entry name" value="HATPase_dom"/>
</dbReference>
<dbReference type="AlphaFoldDB" id="A0A5D3FKL4"/>
<dbReference type="Proteomes" id="UP000323505">
    <property type="component" value="Unassembled WGS sequence"/>
</dbReference>
<feature type="domain" description="Histidine kinase/HSP90-like ATPase" evidence="2">
    <location>
        <begin position="53"/>
        <end position="155"/>
    </location>
</feature>
<organism evidence="3 4">
    <name type="scientific">Actinomadura decatromicini</name>
    <dbReference type="NCBI Taxonomy" id="2604572"/>
    <lineage>
        <taxon>Bacteria</taxon>
        <taxon>Bacillati</taxon>
        <taxon>Actinomycetota</taxon>
        <taxon>Actinomycetes</taxon>
        <taxon>Streptosporangiales</taxon>
        <taxon>Thermomonosporaceae</taxon>
        <taxon>Actinomadura</taxon>
    </lineage>
</organism>
<sequence length="159" mass="17492">MDTHRGFLIAQRYTGCIISATGFSNQKNSEVSMIETGMVLGVISIESSARAPEVARKWVAAVYQRRRLGDDYVARTVVTELVTNVHKHTDTKLVSVRLLLEDGLRVEVEDRSAVLPVVQDWDDTAESGRGLLMLGVLVQEWGVRPLADGGKVTWARLGG</sequence>
<dbReference type="GO" id="GO:0005524">
    <property type="term" value="F:ATP binding"/>
    <property type="evidence" value="ECO:0007669"/>
    <property type="project" value="UniProtKB-KW"/>
</dbReference>
<dbReference type="PANTHER" id="PTHR35526:SF3">
    <property type="entry name" value="ANTI-SIGMA-F FACTOR RSBW"/>
    <property type="match status" value="1"/>
</dbReference>
<keyword evidence="1" id="KW-0723">Serine/threonine-protein kinase</keyword>
<dbReference type="CDD" id="cd16936">
    <property type="entry name" value="HATPase_RsbW-like"/>
    <property type="match status" value="1"/>
</dbReference>
<accession>A0A5D3FKL4</accession>
<evidence type="ECO:0000256" key="1">
    <source>
        <dbReference type="ARBA" id="ARBA00022527"/>
    </source>
</evidence>
<keyword evidence="3" id="KW-0547">Nucleotide-binding</keyword>
<dbReference type="InterPro" id="IPR050267">
    <property type="entry name" value="Anti-sigma-factor_SerPK"/>
</dbReference>
<keyword evidence="3" id="KW-0067">ATP-binding</keyword>
<keyword evidence="1" id="KW-0808">Transferase</keyword>
<dbReference type="SUPFAM" id="SSF55874">
    <property type="entry name" value="ATPase domain of HSP90 chaperone/DNA topoisomerase II/histidine kinase"/>
    <property type="match status" value="1"/>
</dbReference>
<dbReference type="InterPro" id="IPR036890">
    <property type="entry name" value="HATPase_C_sf"/>
</dbReference>
<evidence type="ECO:0000259" key="2">
    <source>
        <dbReference type="Pfam" id="PF13581"/>
    </source>
</evidence>
<dbReference type="Gene3D" id="3.30.565.10">
    <property type="entry name" value="Histidine kinase-like ATPase, C-terminal domain"/>
    <property type="match status" value="1"/>
</dbReference>
<reference evidence="3 4" key="1">
    <citation type="submission" date="2019-08" db="EMBL/GenBank/DDBJ databases">
        <title>Actinomadura sp. nov. CYP1-5 isolated from mountain soil.</title>
        <authorList>
            <person name="Songsumanus A."/>
            <person name="Kuncharoen N."/>
            <person name="Kudo T."/>
            <person name="Yuki M."/>
            <person name="Igarashi Y."/>
            <person name="Tanasupawat S."/>
        </authorList>
    </citation>
    <scope>NUCLEOTIDE SEQUENCE [LARGE SCALE GENOMIC DNA]</scope>
    <source>
        <strain evidence="3 4">CYP1-5</strain>
    </source>
</reference>
<proteinExistence type="predicted"/>
<dbReference type="EMBL" id="VSRQ01000003">
    <property type="protein sequence ID" value="TYK49377.1"/>
    <property type="molecule type" value="Genomic_DNA"/>
</dbReference>
<comment type="caution">
    <text evidence="3">The sequence shown here is derived from an EMBL/GenBank/DDBJ whole genome shotgun (WGS) entry which is preliminary data.</text>
</comment>
<dbReference type="PANTHER" id="PTHR35526">
    <property type="entry name" value="ANTI-SIGMA-F FACTOR RSBW-RELATED"/>
    <property type="match status" value="1"/>
</dbReference>
<protein>
    <submittedName>
        <fullName evidence="3">ATP-binding protein</fullName>
    </submittedName>
</protein>
<name>A0A5D3FKL4_9ACTN</name>
<evidence type="ECO:0000313" key="3">
    <source>
        <dbReference type="EMBL" id="TYK49377.1"/>
    </source>
</evidence>
<gene>
    <name evidence="3" type="ORF">FXF68_16570</name>
</gene>
<evidence type="ECO:0000313" key="4">
    <source>
        <dbReference type="Proteomes" id="UP000323505"/>
    </source>
</evidence>
<dbReference type="Pfam" id="PF13581">
    <property type="entry name" value="HATPase_c_2"/>
    <property type="match status" value="1"/>
</dbReference>